<evidence type="ECO:0000313" key="9">
    <source>
        <dbReference type="Proteomes" id="UP001162131"/>
    </source>
</evidence>
<dbReference type="GO" id="GO:0071218">
    <property type="term" value="P:cellular response to misfolded protein"/>
    <property type="evidence" value="ECO:0007669"/>
    <property type="project" value="TreeGrafter"/>
</dbReference>
<dbReference type="InterPro" id="IPR003613">
    <property type="entry name" value="Ubox_domain"/>
</dbReference>
<evidence type="ECO:0000313" key="8">
    <source>
        <dbReference type="EMBL" id="CAG9335931.1"/>
    </source>
</evidence>
<accession>A0AAU9KD17</accession>
<dbReference type="GO" id="GO:0006515">
    <property type="term" value="P:protein quality control for misfolded or incompletely synthesized proteins"/>
    <property type="evidence" value="ECO:0007669"/>
    <property type="project" value="TreeGrafter"/>
</dbReference>
<evidence type="ECO:0000256" key="6">
    <source>
        <dbReference type="PROSITE-ProRule" id="PRU00339"/>
    </source>
</evidence>
<dbReference type="GO" id="GO:0061630">
    <property type="term" value="F:ubiquitin protein ligase activity"/>
    <property type="evidence" value="ECO:0007669"/>
    <property type="project" value="UniProtKB-EC"/>
</dbReference>
<evidence type="ECO:0000259" key="7">
    <source>
        <dbReference type="SMART" id="SM00504"/>
    </source>
</evidence>
<dbReference type="SMART" id="SM00504">
    <property type="entry name" value="Ubox"/>
    <property type="match status" value="1"/>
</dbReference>
<dbReference type="InterPro" id="IPR019734">
    <property type="entry name" value="TPR_rpt"/>
</dbReference>
<keyword evidence="6" id="KW-0802">TPR repeat</keyword>
<dbReference type="PANTHER" id="PTHR46803:SF2">
    <property type="entry name" value="E3 UBIQUITIN-PROTEIN LIGASE CHIP"/>
    <property type="match status" value="1"/>
</dbReference>
<dbReference type="InterPro" id="IPR013083">
    <property type="entry name" value="Znf_RING/FYVE/PHD"/>
</dbReference>
<dbReference type="PROSITE" id="PS50293">
    <property type="entry name" value="TPR_REGION"/>
    <property type="match status" value="1"/>
</dbReference>
<dbReference type="GO" id="GO:0043161">
    <property type="term" value="P:proteasome-mediated ubiquitin-dependent protein catabolic process"/>
    <property type="evidence" value="ECO:0007669"/>
    <property type="project" value="TreeGrafter"/>
</dbReference>
<evidence type="ECO:0000256" key="1">
    <source>
        <dbReference type="ARBA" id="ARBA00000900"/>
    </source>
</evidence>
<dbReference type="GO" id="GO:0051087">
    <property type="term" value="F:protein-folding chaperone binding"/>
    <property type="evidence" value="ECO:0007669"/>
    <property type="project" value="TreeGrafter"/>
</dbReference>
<evidence type="ECO:0000256" key="4">
    <source>
        <dbReference type="ARBA" id="ARBA00022737"/>
    </source>
</evidence>
<feature type="repeat" description="TPR" evidence="6">
    <location>
        <begin position="30"/>
        <end position="63"/>
    </location>
</feature>
<dbReference type="SUPFAM" id="SSF48452">
    <property type="entry name" value="TPR-like"/>
    <property type="match status" value="1"/>
</dbReference>
<dbReference type="Pfam" id="PF13414">
    <property type="entry name" value="TPR_11"/>
    <property type="match status" value="1"/>
</dbReference>
<protein>
    <recommendedName>
        <fullName evidence="2">RING-type E3 ubiquitin transferase</fullName>
        <ecNumber evidence="2">2.3.2.27</ecNumber>
    </recommendedName>
</protein>
<dbReference type="Pfam" id="PF04564">
    <property type="entry name" value="U-box"/>
    <property type="match status" value="1"/>
</dbReference>
<comment type="caution">
    <text evidence="8">The sequence shown here is derived from an EMBL/GenBank/DDBJ whole genome shotgun (WGS) entry which is preliminary data.</text>
</comment>
<evidence type="ECO:0000256" key="3">
    <source>
        <dbReference type="ARBA" id="ARBA00022679"/>
    </source>
</evidence>
<gene>
    <name evidence="8" type="ORF">BSTOLATCC_MIC65248</name>
</gene>
<dbReference type="SMART" id="SM00028">
    <property type="entry name" value="TPR"/>
    <property type="match status" value="2"/>
</dbReference>
<dbReference type="Gene3D" id="3.30.40.10">
    <property type="entry name" value="Zinc/RING finger domain, C3HC4 (zinc finger)"/>
    <property type="match status" value="1"/>
</dbReference>
<comment type="catalytic activity">
    <reaction evidence="1">
        <text>S-ubiquitinyl-[E2 ubiquitin-conjugating enzyme]-L-cysteine + [acceptor protein]-L-lysine = [E2 ubiquitin-conjugating enzyme]-L-cysteine + N(6)-ubiquitinyl-[acceptor protein]-L-lysine.</text>
        <dbReference type="EC" id="2.3.2.27"/>
    </reaction>
</comment>
<dbReference type="GO" id="GO:0045862">
    <property type="term" value="P:positive regulation of proteolysis"/>
    <property type="evidence" value="ECO:0007669"/>
    <property type="project" value="TreeGrafter"/>
</dbReference>
<keyword evidence="3" id="KW-0808">Transferase</keyword>
<dbReference type="AlphaFoldDB" id="A0AAU9KD17"/>
<organism evidence="8 9">
    <name type="scientific">Blepharisma stoltei</name>
    <dbReference type="NCBI Taxonomy" id="1481888"/>
    <lineage>
        <taxon>Eukaryota</taxon>
        <taxon>Sar</taxon>
        <taxon>Alveolata</taxon>
        <taxon>Ciliophora</taxon>
        <taxon>Postciliodesmatophora</taxon>
        <taxon>Heterotrichea</taxon>
        <taxon>Heterotrichida</taxon>
        <taxon>Blepharismidae</taxon>
        <taxon>Blepharisma</taxon>
    </lineage>
</organism>
<proteinExistence type="predicted"/>
<dbReference type="InterPro" id="IPR011990">
    <property type="entry name" value="TPR-like_helical_dom_sf"/>
</dbReference>
<keyword evidence="4" id="KW-0677">Repeat</keyword>
<reference evidence="8" key="1">
    <citation type="submission" date="2021-09" db="EMBL/GenBank/DDBJ databases">
        <authorList>
            <consortium name="AG Swart"/>
            <person name="Singh M."/>
            <person name="Singh A."/>
            <person name="Seah K."/>
            <person name="Emmerich C."/>
        </authorList>
    </citation>
    <scope>NUCLEOTIDE SEQUENCE</scope>
    <source>
        <strain evidence="8">ATCC30299</strain>
    </source>
</reference>
<dbReference type="GO" id="GO:0000209">
    <property type="term" value="P:protein polyubiquitination"/>
    <property type="evidence" value="ECO:0007669"/>
    <property type="project" value="TreeGrafter"/>
</dbReference>
<keyword evidence="9" id="KW-1185">Reference proteome</keyword>
<dbReference type="SUPFAM" id="SSF57850">
    <property type="entry name" value="RING/U-box"/>
    <property type="match status" value="1"/>
</dbReference>
<sequence>MGCIVQCINKPKKEVQIKSDFEPLEEKLTAAEYKDKGNEYFKAGNYQEAIIMYTKAIKISPDIPILYTNRGLSYMQTNAYELAYNDGRAAVKLDPSSLKAILICSRSKANIGKKGSLPDLEKGLELAKLAYKLSESESSPENKKYCQDLVSNIQIMYEITQMNLIQKEAEGLKEYYSGILKDNKSIELLNKHLVAKKIEEIPSFSCTLTMEVYNAPYVTIAGFSYEKDLLLKHIDKNGCIDPLSRQWFHIDTLMPNFALARGSEWYKNTRPWLKFADSLDLAINKII</sequence>
<name>A0AAU9KD17_9CILI</name>
<dbReference type="EC" id="2.3.2.27" evidence="2"/>
<dbReference type="PROSITE" id="PS50005">
    <property type="entry name" value="TPR"/>
    <property type="match status" value="2"/>
</dbReference>
<evidence type="ECO:0000256" key="2">
    <source>
        <dbReference type="ARBA" id="ARBA00012483"/>
    </source>
</evidence>
<dbReference type="Gene3D" id="1.25.40.10">
    <property type="entry name" value="Tetratricopeptide repeat domain"/>
    <property type="match status" value="1"/>
</dbReference>
<feature type="domain" description="U-box" evidence="7">
    <location>
        <begin position="203"/>
        <end position="265"/>
    </location>
</feature>
<evidence type="ECO:0000256" key="5">
    <source>
        <dbReference type="ARBA" id="ARBA00022786"/>
    </source>
</evidence>
<dbReference type="GO" id="GO:0005737">
    <property type="term" value="C:cytoplasm"/>
    <property type="evidence" value="ECO:0007669"/>
    <property type="project" value="TreeGrafter"/>
</dbReference>
<dbReference type="EMBL" id="CAJZBQ010000063">
    <property type="protein sequence ID" value="CAG9335931.1"/>
    <property type="molecule type" value="Genomic_DNA"/>
</dbReference>
<dbReference type="PANTHER" id="PTHR46803">
    <property type="entry name" value="E3 UBIQUITIN-PROTEIN LIGASE CHIP"/>
    <property type="match status" value="1"/>
</dbReference>
<feature type="repeat" description="TPR" evidence="6">
    <location>
        <begin position="64"/>
        <end position="97"/>
    </location>
</feature>
<keyword evidence="5" id="KW-0833">Ubl conjugation pathway</keyword>
<dbReference type="Proteomes" id="UP001162131">
    <property type="component" value="Unassembled WGS sequence"/>
</dbReference>